<dbReference type="EC" id="2.6.1.11" evidence="5"/>
<reference evidence="6 7" key="1">
    <citation type="submission" date="2016-02" db="EMBL/GenBank/DDBJ databases">
        <authorList>
            <person name="Wen L."/>
            <person name="He K."/>
            <person name="Yang H."/>
        </authorList>
    </citation>
    <scope>NUCLEOTIDE SEQUENCE [LARGE SCALE GENOMIC DNA]</scope>
    <source>
        <strain evidence="6">Trichococcus palustris</strain>
    </source>
</reference>
<dbReference type="InterPro" id="IPR050103">
    <property type="entry name" value="Class-III_PLP-dep_AT"/>
</dbReference>
<evidence type="ECO:0000256" key="5">
    <source>
        <dbReference type="HAMAP-Rule" id="MF_01107"/>
    </source>
</evidence>
<dbReference type="GO" id="GO:0005737">
    <property type="term" value="C:cytoplasm"/>
    <property type="evidence" value="ECO:0007669"/>
    <property type="project" value="UniProtKB-SubCell"/>
</dbReference>
<keyword evidence="5" id="KW-0963">Cytoplasm</keyword>
<keyword evidence="4 5" id="KW-0663">Pyridoxal phosphate</keyword>
<gene>
    <name evidence="5" type="primary">argD</name>
    <name evidence="6" type="ORF">Tpal_2533</name>
</gene>
<evidence type="ECO:0000256" key="2">
    <source>
        <dbReference type="ARBA" id="ARBA00022605"/>
    </source>
</evidence>
<protein>
    <recommendedName>
        <fullName evidence="5">Acetylornithine aminotransferase</fullName>
        <shortName evidence="5">ACOAT</shortName>
        <ecNumber evidence="5">2.6.1.11</ecNumber>
    </recommendedName>
</protein>
<dbReference type="HAMAP" id="MF_01107">
    <property type="entry name" value="ArgD_aminotrans_3"/>
    <property type="match status" value="1"/>
</dbReference>
<comment type="miscellaneous">
    <text evidence="5">May also have succinyldiaminopimelate aminotransferase activity, thus carrying out the corresponding step in lysine biosynthesis.</text>
</comment>
<keyword evidence="3 5" id="KW-0808">Transferase</keyword>
<dbReference type="SUPFAM" id="SSF53383">
    <property type="entry name" value="PLP-dependent transferases"/>
    <property type="match status" value="1"/>
</dbReference>
<dbReference type="InterPro" id="IPR015421">
    <property type="entry name" value="PyrdxlP-dep_Trfase_major"/>
</dbReference>
<comment type="subunit">
    <text evidence="5">Homodimer.</text>
</comment>
<evidence type="ECO:0000256" key="3">
    <source>
        <dbReference type="ARBA" id="ARBA00022679"/>
    </source>
</evidence>
<dbReference type="AlphaFoldDB" id="A0A143YWQ4"/>
<feature type="binding site" evidence="5">
    <location>
        <position position="280"/>
    </location>
    <ligand>
        <name>N(2)-acetyl-L-ornithine</name>
        <dbReference type="ChEBI" id="CHEBI:57805"/>
    </ligand>
</feature>
<accession>A0A143YWQ4</accession>
<feature type="binding site" evidence="5">
    <location>
        <begin position="105"/>
        <end position="106"/>
    </location>
    <ligand>
        <name>pyridoxal 5'-phosphate</name>
        <dbReference type="ChEBI" id="CHEBI:597326"/>
    </ligand>
</feature>
<dbReference type="Gene3D" id="3.40.640.10">
    <property type="entry name" value="Type I PLP-dependent aspartate aminotransferase-like (Major domain)"/>
    <property type="match status" value="1"/>
</dbReference>
<dbReference type="GO" id="GO:0006526">
    <property type="term" value="P:L-arginine biosynthetic process"/>
    <property type="evidence" value="ECO:0007669"/>
    <property type="project" value="UniProtKB-UniRule"/>
</dbReference>
<organism evidence="6 7">
    <name type="scientific">Trichococcus palustris</name>
    <dbReference type="NCBI Taxonomy" id="140314"/>
    <lineage>
        <taxon>Bacteria</taxon>
        <taxon>Bacillati</taxon>
        <taxon>Bacillota</taxon>
        <taxon>Bacilli</taxon>
        <taxon>Lactobacillales</taxon>
        <taxon>Carnobacteriaceae</taxon>
        <taxon>Trichococcus</taxon>
    </lineage>
</organism>
<dbReference type="GO" id="GO:0003992">
    <property type="term" value="F:N2-acetyl-L-ornithine:2-oxoglutarate 5-aminotransferase activity"/>
    <property type="evidence" value="ECO:0007669"/>
    <property type="project" value="UniProtKB-UniRule"/>
</dbReference>
<dbReference type="InterPro" id="IPR015422">
    <property type="entry name" value="PyrdxlP-dep_Trfase_small"/>
</dbReference>
<dbReference type="InterPro" id="IPR005814">
    <property type="entry name" value="Aminotrans_3"/>
</dbReference>
<dbReference type="NCBIfam" id="NF002874">
    <property type="entry name" value="PRK03244.1"/>
    <property type="match status" value="1"/>
</dbReference>
<comment type="similarity">
    <text evidence="5">Belongs to the class-III pyridoxal-phosphate-dependent aminotransferase family. ArgD subfamily.</text>
</comment>
<feature type="binding site" evidence="5">
    <location>
        <begin position="223"/>
        <end position="226"/>
    </location>
    <ligand>
        <name>pyridoxal 5'-phosphate</name>
        <dbReference type="ChEBI" id="CHEBI:597326"/>
    </ligand>
</feature>
<dbReference type="PANTHER" id="PTHR11986">
    <property type="entry name" value="AMINOTRANSFERASE CLASS III"/>
    <property type="match status" value="1"/>
</dbReference>
<proteinExistence type="inferred from homology"/>
<dbReference type="CDD" id="cd00610">
    <property type="entry name" value="OAT_like"/>
    <property type="match status" value="1"/>
</dbReference>
<dbReference type="Pfam" id="PF00202">
    <property type="entry name" value="Aminotran_3"/>
    <property type="match status" value="1"/>
</dbReference>
<feature type="binding site" evidence="5">
    <location>
        <position position="141"/>
    </location>
    <ligand>
        <name>N(2)-acetyl-L-ornithine</name>
        <dbReference type="ChEBI" id="CHEBI:57805"/>
    </ligand>
</feature>
<dbReference type="GO" id="GO:0042802">
    <property type="term" value="F:identical protein binding"/>
    <property type="evidence" value="ECO:0007669"/>
    <property type="project" value="TreeGrafter"/>
</dbReference>
<dbReference type="InterPro" id="IPR049704">
    <property type="entry name" value="Aminotrans_3_PPA_site"/>
</dbReference>
<dbReference type="PROSITE" id="PS00600">
    <property type="entry name" value="AA_TRANSFER_CLASS_3"/>
    <property type="match status" value="1"/>
</dbReference>
<feature type="binding site" evidence="5">
    <location>
        <position position="281"/>
    </location>
    <ligand>
        <name>pyridoxal 5'-phosphate</name>
        <dbReference type="ChEBI" id="CHEBI:597326"/>
    </ligand>
</feature>
<dbReference type="InterPro" id="IPR004636">
    <property type="entry name" value="AcOrn/SuccOrn_fam"/>
</dbReference>
<dbReference type="Gene3D" id="3.90.1150.10">
    <property type="entry name" value="Aspartate Aminotransferase, domain 1"/>
    <property type="match status" value="1"/>
</dbReference>
<dbReference type="InterPro" id="IPR015424">
    <property type="entry name" value="PyrdxlP-dep_Trfase"/>
</dbReference>
<keyword evidence="5" id="KW-0055">Arginine biosynthesis</keyword>
<name>A0A143YWQ4_9LACT</name>
<dbReference type="NCBIfam" id="TIGR00707">
    <property type="entry name" value="argD"/>
    <property type="match status" value="1"/>
</dbReference>
<dbReference type="EMBL" id="FJNE01000009">
    <property type="protein sequence ID" value="CZR00531.1"/>
    <property type="molecule type" value="Genomic_DNA"/>
</dbReference>
<evidence type="ECO:0000256" key="1">
    <source>
        <dbReference type="ARBA" id="ARBA00022576"/>
    </source>
</evidence>
<dbReference type="Proteomes" id="UP000242754">
    <property type="component" value="Unassembled WGS sequence"/>
</dbReference>
<dbReference type="NCBIfam" id="NF002325">
    <property type="entry name" value="PRK01278.1"/>
    <property type="match status" value="1"/>
</dbReference>
<keyword evidence="1 5" id="KW-0032">Aminotransferase</keyword>
<dbReference type="GO" id="GO:0030170">
    <property type="term" value="F:pyridoxal phosphate binding"/>
    <property type="evidence" value="ECO:0007669"/>
    <property type="project" value="InterPro"/>
</dbReference>
<dbReference type="PANTHER" id="PTHR11986:SF79">
    <property type="entry name" value="ACETYLORNITHINE AMINOTRANSFERASE, MITOCHONDRIAL"/>
    <property type="match status" value="1"/>
</dbReference>
<evidence type="ECO:0000313" key="6">
    <source>
        <dbReference type="EMBL" id="CZR00531.1"/>
    </source>
</evidence>
<keyword evidence="2 5" id="KW-0028">Amino-acid biosynthesis</keyword>
<evidence type="ECO:0000256" key="4">
    <source>
        <dbReference type="ARBA" id="ARBA00022898"/>
    </source>
</evidence>
<comment type="cofactor">
    <cofactor evidence="5">
        <name>pyridoxal 5'-phosphate</name>
        <dbReference type="ChEBI" id="CHEBI:597326"/>
    </cofactor>
    <text evidence="5">Binds 1 pyridoxal phosphate per subunit.</text>
</comment>
<dbReference type="PIRSF" id="PIRSF000521">
    <property type="entry name" value="Transaminase_4ab_Lys_Orn"/>
    <property type="match status" value="1"/>
</dbReference>
<dbReference type="RefSeq" id="WP_087034040.1">
    <property type="nucleotide sequence ID" value="NZ_FJNE01000009.1"/>
</dbReference>
<dbReference type="FunFam" id="3.40.640.10:FF:000004">
    <property type="entry name" value="Acetylornithine aminotransferase"/>
    <property type="match status" value="1"/>
</dbReference>
<dbReference type="OrthoDB" id="9807885at2"/>
<sequence length="396" mass="42907">MTNQTIKEKGQAYLMNTFNRGSICMTEGNGSYLTDADGKKYLDFLAGIAVNALGHNHPKVTAAIAEQAAKLVHCSNMYWIEPQVQLAELLVTRSALDKVFFGNSGAEANEGAIKLARKYGREVHGEGCYEIITATNSFHGRTVATLTATGQKQFHKHFDPFLKGFHYVPFNDFQALVEQVSEKTCAILLEPIQGEGGVYPGDAAYLQQVRALCDEKDILLMFDEVQTGMGRTGTLFAYEAYGVEPDVMTLAKALGNGVPIGALMAKDFVASHFNPGDHGSTFGGNPLVCAAAVATIQAIEEENILANVNEMSAYFQGKLLAMQEKYSFITEVRGKGLLLGMELTMKGSDIVAKCMEKGVIINCTHDTVLRFLPPLNVTTAEIDQAVAVLDEVLGTL</sequence>
<comment type="catalytic activity">
    <reaction evidence="5">
        <text>N(2)-acetyl-L-ornithine + 2-oxoglutarate = N-acetyl-L-glutamate 5-semialdehyde + L-glutamate</text>
        <dbReference type="Rhea" id="RHEA:18049"/>
        <dbReference type="ChEBI" id="CHEBI:16810"/>
        <dbReference type="ChEBI" id="CHEBI:29123"/>
        <dbReference type="ChEBI" id="CHEBI:29985"/>
        <dbReference type="ChEBI" id="CHEBI:57805"/>
        <dbReference type="EC" id="2.6.1.11"/>
    </reaction>
</comment>
<evidence type="ECO:0000313" key="7">
    <source>
        <dbReference type="Proteomes" id="UP000242754"/>
    </source>
</evidence>
<keyword evidence="7" id="KW-1185">Reference proteome</keyword>
<dbReference type="UniPathway" id="UPA00068">
    <property type="reaction ID" value="UER00109"/>
</dbReference>
<feature type="binding site" evidence="5">
    <location>
        <position position="138"/>
    </location>
    <ligand>
        <name>pyridoxal 5'-phosphate</name>
        <dbReference type="ChEBI" id="CHEBI:597326"/>
    </ligand>
</feature>
<feature type="modified residue" description="N6-(pyridoxal phosphate)lysine" evidence="5">
    <location>
        <position position="252"/>
    </location>
</feature>
<comment type="pathway">
    <text evidence="5">Amino-acid biosynthesis; L-arginine biosynthesis; N(2)-acetyl-L-ornithine from L-glutamate: step 4/4.</text>
</comment>
<comment type="subcellular location">
    <subcellularLocation>
        <location evidence="5">Cytoplasm</location>
    </subcellularLocation>
</comment>
<dbReference type="STRING" id="140314.SAMN04488076_10839"/>